<dbReference type="InterPro" id="IPR025164">
    <property type="entry name" value="Toastrack_DUF4097"/>
</dbReference>
<gene>
    <name evidence="2" type="ORF">MOC89_01805</name>
</gene>
<reference evidence="2" key="1">
    <citation type="submission" date="2022-02" db="EMBL/GenBank/DDBJ databases">
        <title>Crop Bioprotection Bacillus Genome Sequencing.</title>
        <authorList>
            <person name="Dunlap C."/>
        </authorList>
    </citation>
    <scope>NUCLEOTIDE SEQUENCE</scope>
    <source>
        <strain evidence="2">WR1O2A-53</strain>
    </source>
</reference>
<accession>A0A9Q4E0B9</accession>
<evidence type="ECO:0000313" key="3">
    <source>
        <dbReference type="Proteomes" id="UP001078573"/>
    </source>
</evidence>
<dbReference type="Proteomes" id="UP001078573">
    <property type="component" value="Unassembled WGS sequence"/>
</dbReference>
<comment type="caution">
    <text evidence="2">The sequence shown here is derived from an EMBL/GenBank/DDBJ whole genome shotgun (WGS) entry which is preliminary data.</text>
</comment>
<proteinExistence type="predicted"/>
<feature type="domain" description="DUF4097" evidence="1">
    <location>
        <begin position="44"/>
        <end position="296"/>
    </location>
</feature>
<evidence type="ECO:0000313" key="2">
    <source>
        <dbReference type="EMBL" id="MCY8455630.1"/>
    </source>
</evidence>
<name>A0A9Q4E0B9_BACSC</name>
<organism evidence="2 3">
    <name type="scientific">Bacillus spizizenii</name>
    <name type="common">Bacillus subtilis subsp. spizizenii</name>
    <dbReference type="NCBI Taxonomy" id="96241"/>
    <lineage>
        <taxon>Bacteria</taxon>
        <taxon>Bacillati</taxon>
        <taxon>Bacillota</taxon>
        <taxon>Bacilli</taxon>
        <taxon>Bacillales</taxon>
        <taxon>Bacillaceae</taxon>
        <taxon>Bacillus</taxon>
    </lineage>
</organism>
<dbReference type="EMBL" id="JALAPQ010000002">
    <property type="protein sequence ID" value="MCY8455630.1"/>
    <property type="molecule type" value="Genomic_DNA"/>
</dbReference>
<sequence length="297" mass="31963">MKKIIIGLIAVFAVGVIGAVISAAASDFTKEEVKAAETYDAADIKKIVVTTSSMHAEVKSGQTDDIQVAAEGQVSDKSKKLFDVSQDGNSLKINQIARENIISFIPWGSEKDMKITITIPEKKYDEITVTTTSGDILIENAQTDQGAADSTSGNIELKHTRIENELTLKTTSGDIQTDQTSFGQGEVKTTSGSIKSSRTTAEKVNYKTTSGDIDLLQNHQNEEIDIVTTSGSVSVEYQKEPASLAVDFHADSGDAAANLDHILYKEKSEHRIVGYVGDSGTSNRLKVRTTSGDIELN</sequence>
<evidence type="ECO:0000259" key="1">
    <source>
        <dbReference type="Pfam" id="PF13349"/>
    </source>
</evidence>
<protein>
    <submittedName>
        <fullName evidence="2">DUF4097 domain-containing protein</fullName>
    </submittedName>
</protein>
<dbReference type="Pfam" id="PF13349">
    <property type="entry name" value="DUF4097"/>
    <property type="match status" value="1"/>
</dbReference>
<dbReference type="AlphaFoldDB" id="A0A9Q4E0B9"/>